<protein>
    <submittedName>
        <fullName evidence="3">Uncharacterized protein</fullName>
    </submittedName>
</protein>
<feature type="compositionally biased region" description="Acidic residues" evidence="1">
    <location>
        <begin position="41"/>
        <end position="54"/>
    </location>
</feature>
<sequence length="202" mass="22435">MDIGKSHLSTHSYILFLVSHRLVEELPTLFGASLKNKEESVSDDSESDEEEDGLEQDHEWGEETYSKEEDNDVEKSGMLEEGELKVDCSGSVILESDLELNYFDVSKQSQILICKEGSHNGFEECGKKLLDPEDNMLGDKVGPSKAYIKPNIKARSSGRLKEKKAFVLGVGNVKFVGIFVGFSFGKTSKRNIKSSTTLSKMV</sequence>
<feature type="compositionally biased region" description="Basic and acidic residues" evidence="1">
    <location>
        <begin position="55"/>
        <end position="74"/>
    </location>
</feature>
<keyword evidence="2" id="KW-1133">Transmembrane helix</keyword>
<accession>A0AAV1WC70</accession>
<feature type="region of interest" description="Disordered" evidence="1">
    <location>
        <begin position="36"/>
        <end position="74"/>
    </location>
</feature>
<evidence type="ECO:0000313" key="3">
    <source>
        <dbReference type="EMBL" id="CAL0306629.1"/>
    </source>
</evidence>
<reference evidence="3 4" key="1">
    <citation type="submission" date="2024-03" db="EMBL/GenBank/DDBJ databases">
        <authorList>
            <person name="Martinez-Hernandez J."/>
        </authorList>
    </citation>
    <scope>NUCLEOTIDE SEQUENCE [LARGE SCALE GENOMIC DNA]</scope>
</reference>
<keyword evidence="4" id="KW-1185">Reference proteome</keyword>
<keyword evidence="2" id="KW-0472">Membrane</keyword>
<gene>
    <name evidence="3" type="ORF">LLUT_LOCUS7689</name>
</gene>
<evidence type="ECO:0000313" key="4">
    <source>
        <dbReference type="Proteomes" id="UP001497480"/>
    </source>
</evidence>
<feature type="transmembrane region" description="Helical" evidence="2">
    <location>
        <begin position="165"/>
        <end position="185"/>
    </location>
</feature>
<name>A0AAV1WC70_LUPLU</name>
<evidence type="ECO:0000256" key="1">
    <source>
        <dbReference type="SAM" id="MobiDB-lite"/>
    </source>
</evidence>
<organism evidence="3 4">
    <name type="scientific">Lupinus luteus</name>
    <name type="common">European yellow lupine</name>
    <dbReference type="NCBI Taxonomy" id="3873"/>
    <lineage>
        <taxon>Eukaryota</taxon>
        <taxon>Viridiplantae</taxon>
        <taxon>Streptophyta</taxon>
        <taxon>Embryophyta</taxon>
        <taxon>Tracheophyta</taxon>
        <taxon>Spermatophyta</taxon>
        <taxon>Magnoliopsida</taxon>
        <taxon>eudicotyledons</taxon>
        <taxon>Gunneridae</taxon>
        <taxon>Pentapetalae</taxon>
        <taxon>rosids</taxon>
        <taxon>fabids</taxon>
        <taxon>Fabales</taxon>
        <taxon>Fabaceae</taxon>
        <taxon>Papilionoideae</taxon>
        <taxon>50 kb inversion clade</taxon>
        <taxon>genistoids sensu lato</taxon>
        <taxon>core genistoids</taxon>
        <taxon>Genisteae</taxon>
        <taxon>Lupinus</taxon>
    </lineage>
</organism>
<dbReference type="EMBL" id="CAXHTB010000005">
    <property type="protein sequence ID" value="CAL0306629.1"/>
    <property type="molecule type" value="Genomic_DNA"/>
</dbReference>
<dbReference type="AlphaFoldDB" id="A0AAV1WC70"/>
<comment type="caution">
    <text evidence="3">The sequence shown here is derived from an EMBL/GenBank/DDBJ whole genome shotgun (WGS) entry which is preliminary data.</text>
</comment>
<evidence type="ECO:0000256" key="2">
    <source>
        <dbReference type="SAM" id="Phobius"/>
    </source>
</evidence>
<keyword evidence="2" id="KW-0812">Transmembrane</keyword>
<proteinExistence type="predicted"/>
<dbReference type="Proteomes" id="UP001497480">
    <property type="component" value="Unassembled WGS sequence"/>
</dbReference>